<dbReference type="InterPro" id="IPR009081">
    <property type="entry name" value="PP-bd_ACP"/>
</dbReference>
<dbReference type="SUPFAM" id="SSF51679">
    <property type="entry name" value="Bacterial luciferase-like"/>
    <property type="match status" value="1"/>
</dbReference>
<dbReference type="SMART" id="SM00823">
    <property type="entry name" value="PKS_PP"/>
    <property type="match status" value="1"/>
</dbReference>
<keyword evidence="1" id="KW-0596">Phosphopantetheine</keyword>
<dbReference type="NCBIfam" id="TIGR04020">
    <property type="entry name" value="seco_metab_LLM"/>
    <property type="match status" value="1"/>
</dbReference>
<feature type="region of interest" description="C-terminal hotdog fold" evidence="3">
    <location>
        <begin position="395"/>
        <end position="558"/>
    </location>
</feature>
<dbReference type="InterPro" id="IPR036736">
    <property type="entry name" value="ACP-like_sf"/>
</dbReference>
<dbReference type="Pfam" id="PF21394">
    <property type="entry name" value="Beta-ketacyl_N"/>
    <property type="match status" value="1"/>
</dbReference>
<dbReference type="Gene3D" id="3.40.50.720">
    <property type="entry name" value="NAD(P)-binding Rossmann-like Domain"/>
    <property type="match status" value="1"/>
</dbReference>
<dbReference type="InterPro" id="IPR013968">
    <property type="entry name" value="PKS_KR"/>
</dbReference>
<dbReference type="InterPro" id="IPR049490">
    <property type="entry name" value="C883_1060-like_KR_N"/>
</dbReference>
<proteinExistence type="predicted"/>
<accession>A0ABR8GXI5</accession>
<evidence type="ECO:0000259" key="4">
    <source>
        <dbReference type="PROSITE" id="PS50075"/>
    </source>
</evidence>
<evidence type="ECO:0000313" key="6">
    <source>
        <dbReference type="EMBL" id="MBD2607825.1"/>
    </source>
</evidence>
<feature type="domain" description="PKS/mFAS DH" evidence="5">
    <location>
        <begin position="230"/>
        <end position="558"/>
    </location>
</feature>
<dbReference type="InterPro" id="IPR049551">
    <property type="entry name" value="PKS_DH_C"/>
</dbReference>
<organism evidence="6 7">
    <name type="scientific">Scytonema hofmannii FACHB-248</name>
    <dbReference type="NCBI Taxonomy" id="1842502"/>
    <lineage>
        <taxon>Bacteria</taxon>
        <taxon>Bacillati</taxon>
        <taxon>Cyanobacteriota</taxon>
        <taxon>Cyanophyceae</taxon>
        <taxon>Nostocales</taxon>
        <taxon>Scytonemataceae</taxon>
        <taxon>Scytonema</taxon>
    </lineage>
</organism>
<keyword evidence="7" id="KW-1185">Reference proteome</keyword>
<dbReference type="InterPro" id="IPR057326">
    <property type="entry name" value="KR_dom"/>
</dbReference>
<evidence type="ECO:0000256" key="1">
    <source>
        <dbReference type="ARBA" id="ARBA00022450"/>
    </source>
</evidence>
<feature type="active site" description="Proton donor; for dehydratase activity" evidence="3">
    <location>
        <position position="455"/>
    </location>
</feature>
<dbReference type="Gene3D" id="3.10.129.110">
    <property type="entry name" value="Polyketide synthase dehydratase"/>
    <property type="match status" value="1"/>
</dbReference>
<evidence type="ECO:0000256" key="3">
    <source>
        <dbReference type="PROSITE-ProRule" id="PRU01363"/>
    </source>
</evidence>
<dbReference type="SMART" id="SM00822">
    <property type="entry name" value="PKS_KR"/>
    <property type="match status" value="1"/>
</dbReference>
<dbReference type="Pfam" id="PF00550">
    <property type="entry name" value="PP-binding"/>
    <property type="match status" value="1"/>
</dbReference>
<dbReference type="SUPFAM" id="SSF51735">
    <property type="entry name" value="NAD(P)-binding Rossmann-fold domains"/>
    <property type="match status" value="2"/>
</dbReference>
<dbReference type="Proteomes" id="UP000660380">
    <property type="component" value="Unassembled WGS sequence"/>
</dbReference>
<dbReference type="SUPFAM" id="SSF47336">
    <property type="entry name" value="ACP-like"/>
    <property type="match status" value="1"/>
</dbReference>
<dbReference type="InterPro" id="IPR036291">
    <property type="entry name" value="NAD(P)-bd_dom_sf"/>
</dbReference>
<dbReference type="PANTHER" id="PTHR43775">
    <property type="entry name" value="FATTY ACID SYNTHASE"/>
    <property type="match status" value="1"/>
</dbReference>
<dbReference type="RefSeq" id="WP_051502914.1">
    <property type="nucleotide sequence ID" value="NZ_JACJTA010000074.1"/>
</dbReference>
<feature type="region of interest" description="N-terminal hotdog fold" evidence="3">
    <location>
        <begin position="230"/>
        <end position="377"/>
    </location>
</feature>
<feature type="domain" description="Carrier" evidence="4">
    <location>
        <begin position="1083"/>
        <end position="1162"/>
    </location>
</feature>
<evidence type="ECO:0000259" key="5">
    <source>
        <dbReference type="PROSITE" id="PS52019"/>
    </source>
</evidence>
<dbReference type="EMBL" id="JACJTA010000074">
    <property type="protein sequence ID" value="MBD2607825.1"/>
    <property type="molecule type" value="Genomic_DNA"/>
</dbReference>
<feature type="active site" description="Proton acceptor; for dehydratase activity" evidence="3">
    <location>
        <position position="268"/>
    </location>
</feature>
<name>A0ABR8GXI5_9CYAN</name>
<evidence type="ECO:0000313" key="7">
    <source>
        <dbReference type="Proteomes" id="UP000660380"/>
    </source>
</evidence>
<reference evidence="6 7" key="1">
    <citation type="journal article" date="2020" name="ISME J.">
        <title>Comparative genomics reveals insights into cyanobacterial evolution and habitat adaptation.</title>
        <authorList>
            <person name="Chen M.Y."/>
            <person name="Teng W.K."/>
            <person name="Zhao L."/>
            <person name="Hu C.X."/>
            <person name="Zhou Y.K."/>
            <person name="Han B.P."/>
            <person name="Song L.R."/>
            <person name="Shu W.S."/>
        </authorList>
    </citation>
    <scope>NUCLEOTIDE SEQUENCE [LARGE SCALE GENOMIC DNA]</scope>
    <source>
        <strain evidence="6 7">FACHB-248</strain>
    </source>
</reference>
<dbReference type="InterPro" id="IPR050091">
    <property type="entry name" value="PKS_NRPS_Biosynth_Enz"/>
</dbReference>
<evidence type="ECO:0000256" key="2">
    <source>
        <dbReference type="ARBA" id="ARBA00022553"/>
    </source>
</evidence>
<keyword evidence="2" id="KW-0597">Phosphoprotein</keyword>
<dbReference type="Pfam" id="PF00296">
    <property type="entry name" value="Bac_luciferase"/>
    <property type="match status" value="1"/>
</dbReference>
<dbReference type="InterPro" id="IPR042104">
    <property type="entry name" value="PKS_dehydratase_sf"/>
</dbReference>
<dbReference type="Gene3D" id="3.20.20.30">
    <property type="entry name" value="Luciferase-like domain"/>
    <property type="match status" value="1"/>
</dbReference>
<gene>
    <name evidence="6" type="ORF">H6G81_25730</name>
</gene>
<sequence>MKFGLMFFASSEDALVGDKYSLVIESAKFADQHGFSSIWTPERHYTQFGSLYPNPAVLNAALARETQQIRLQAGSVVMPLHHPLEIAEAWALVDNLSNGRVGISLASGWNPSDFATCPQKYSDRQQTVFTNLEILQKLWQGESLKITDGKGQPAEIRIYPTPIQPQLPIWITAAGNPQTYIKAGEIGANLLTHLLDQEVETLAEKISLYRQARAKYGHDPEAGIVSLMLHTFVGQDFEQVREQARIPYCNYLKANIELLKGLAQSRGHDVDITKLPERDLKEFVNFLYDRFAISRGLIGTPETCQKLLEQLDGIGIDEVACLLDFGLSKELILQHLLDLNQLRENYNHHTQTTGIPQRAIFPTTLNNGSQKSLAISTTSPTTPLESLETIRLRCQDQRNAREFYQLLQKNGLQLQETYQGIQNLWLGESEALAEVKLPHAVNFGNSFQVRAAVLDACHQVLGATLLGKILSGGTTTDTQTNTPEMSLYLPTGIKSFQIYESLGTEVWSHAVLRQHRGIDGIAAHHEIEGDIYIFNHNGKLVVKVTGLQMQSTSSSKSTSQQQKGANWLYELQWQPQPEKEAVSSTTEPGLWLIFGDRSGISQNLVQLLEAQGDTCWLIQHSENSQNQTPNQIVITPGNQTQIQQLITNILAPGVPPCRGIVHLWSLDVTPSQETTLASLQQDQVLTTTSLLHLTQAIIQTTTTQTLPLWVVTQDVQKVGAQTTPRSPAQAPIWGLGRVIATEHPKLWGGLVDLDGESTPETSAKQLLQILQADSQEDQIVLRQGQRHILRLVRSQKTPTSSPTIQPDATYLITGGFGHFGLQSAQWLAQKGAKHLVLIGRKNPSSQAQEVINTLEKTGVQVLVFQGDVSDPVDMTEAIATIKSHCPPLKGIFHIAGFSQQSLLSDITTDDLQDMLRPKVFGTWNLHQLTLELNLDFFFSTSSMSPVFGSQKLGHYAAANYFLDIFAEYRHSIGLPALTVNVGALAGGGMALASPEGEKYTTQIGLNLTHPADLLDVAGGFFTSDGVANIVIADMDWSIFKPLYEGTTGKLLLAQIEAQSSVAQGKPGERDIFWQQLETLPESERYHQIVAYLQQEVAQILGYSANQPLFNPEVGFFDLGMDSLLAVAFKNKLETSLGSSLPTVLIFERPNVTSLTEYIITEVFNWQISADYDHNKPKAEELSLEAELSQTIEQLSEQTLEDLINQKLARALEDD</sequence>
<dbReference type="Pfam" id="PF14765">
    <property type="entry name" value="PS-DH"/>
    <property type="match status" value="1"/>
</dbReference>
<dbReference type="PROSITE" id="PS50075">
    <property type="entry name" value="CARRIER"/>
    <property type="match status" value="1"/>
</dbReference>
<dbReference type="InterPro" id="IPR036661">
    <property type="entry name" value="Luciferase-like_sf"/>
</dbReference>
<comment type="caution">
    <text evidence="6">The sequence shown here is derived from an EMBL/GenBank/DDBJ whole genome shotgun (WGS) entry which is preliminary data.</text>
</comment>
<dbReference type="InterPro" id="IPR011251">
    <property type="entry name" value="Luciferase-like_dom"/>
</dbReference>
<dbReference type="InterPro" id="IPR020806">
    <property type="entry name" value="PKS_PP-bd"/>
</dbReference>
<dbReference type="PANTHER" id="PTHR43775:SF37">
    <property type="entry name" value="SI:DKEY-61P9.11"/>
    <property type="match status" value="1"/>
</dbReference>
<dbReference type="Gene3D" id="1.10.1200.10">
    <property type="entry name" value="ACP-like"/>
    <property type="match status" value="1"/>
</dbReference>
<dbReference type="InterPro" id="IPR049900">
    <property type="entry name" value="PKS_mFAS_DH"/>
</dbReference>
<dbReference type="InterPro" id="IPR024011">
    <property type="entry name" value="Biosynth_lucif-like_mOase_dom"/>
</dbReference>
<dbReference type="Pfam" id="PF08659">
    <property type="entry name" value="KR"/>
    <property type="match status" value="1"/>
</dbReference>
<dbReference type="PROSITE" id="PS52019">
    <property type="entry name" value="PKS_MFAS_DH"/>
    <property type="match status" value="1"/>
</dbReference>
<dbReference type="CDD" id="cd08955">
    <property type="entry name" value="KR_2_FAS_SDR_x"/>
    <property type="match status" value="1"/>
</dbReference>
<protein>
    <submittedName>
        <fullName evidence="6">LLM class flavin-dependent oxidoreductase</fullName>
    </submittedName>
</protein>